<name>A0A392QQK2_9FABA</name>
<sequence length="61" mass="6959">MADAVTKTAPVVFHFHKTGKRTKRPFNEVMSIPSKRRKGSPKAANSWQRGLDWLACHKEHS</sequence>
<dbReference type="AlphaFoldDB" id="A0A392QQK2"/>
<proteinExistence type="predicted"/>
<feature type="non-terminal residue" evidence="1">
    <location>
        <position position="61"/>
    </location>
</feature>
<protein>
    <submittedName>
        <fullName evidence="1">B3 domain-containing protein</fullName>
    </submittedName>
</protein>
<reference evidence="1 2" key="1">
    <citation type="journal article" date="2018" name="Front. Plant Sci.">
        <title>Red Clover (Trifolium pratense) and Zigzag Clover (T. medium) - A Picture of Genomic Similarities and Differences.</title>
        <authorList>
            <person name="Dluhosova J."/>
            <person name="Istvanek J."/>
            <person name="Nedelnik J."/>
            <person name="Repkova J."/>
        </authorList>
    </citation>
    <scope>NUCLEOTIDE SEQUENCE [LARGE SCALE GENOMIC DNA]</scope>
    <source>
        <strain evidence="2">cv. 10/8</strain>
        <tissue evidence="1">Leaf</tissue>
    </source>
</reference>
<keyword evidence="2" id="KW-1185">Reference proteome</keyword>
<organism evidence="1 2">
    <name type="scientific">Trifolium medium</name>
    <dbReference type="NCBI Taxonomy" id="97028"/>
    <lineage>
        <taxon>Eukaryota</taxon>
        <taxon>Viridiplantae</taxon>
        <taxon>Streptophyta</taxon>
        <taxon>Embryophyta</taxon>
        <taxon>Tracheophyta</taxon>
        <taxon>Spermatophyta</taxon>
        <taxon>Magnoliopsida</taxon>
        <taxon>eudicotyledons</taxon>
        <taxon>Gunneridae</taxon>
        <taxon>Pentapetalae</taxon>
        <taxon>rosids</taxon>
        <taxon>fabids</taxon>
        <taxon>Fabales</taxon>
        <taxon>Fabaceae</taxon>
        <taxon>Papilionoideae</taxon>
        <taxon>50 kb inversion clade</taxon>
        <taxon>NPAAA clade</taxon>
        <taxon>Hologalegina</taxon>
        <taxon>IRL clade</taxon>
        <taxon>Trifolieae</taxon>
        <taxon>Trifolium</taxon>
    </lineage>
</organism>
<evidence type="ECO:0000313" key="1">
    <source>
        <dbReference type="EMBL" id="MCI26661.1"/>
    </source>
</evidence>
<dbReference type="Proteomes" id="UP000265520">
    <property type="component" value="Unassembled WGS sequence"/>
</dbReference>
<accession>A0A392QQK2</accession>
<evidence type="ECO:0000313" key="2">
    <source>
        <dbReference type="Proteomes" id="UP000265520"/>
    </source>
</evidence>
<dbReference type="EMBL" id="LXQA010154617">
    <property type="protein sequence ID" value="MCI26661.1"/>
    <property type="molecule type" value="Genomic_DNA"/>
</dbReference>
<comment type="caution">
    <text evidence="1">The sequence shown here is derived from an EMBL/GenBank/DDBJ whole genome shotgun (WGS) entry which is preliminary data.</text>
</comment>